<name>A0ACB7Y4Z9_9ERIC</name>
<proteinExistence type="predicted"/>
<comment type="caution">
    <text evidence="1">The sequence shown here is derived from an EMBL/GenBank/DDBJ whole genome shotgun (WGS) entry which is preliminary data.</text>
</comment>
<keyword evidence="2" id="KW-1185">Reference proteome</keyword>
<dbReference type="EMBL" id="CM037157">
    <property type="protein sequence ID" value="KAH7848598.1"/>
    <property type="molecule type" value="Genomic_DNA"/>
</dbReference>
<evidence type="ECO:0000313" key="1">
    <source>
        <dbReference type="EMBL" id="KAH7848598.1"/>
    </source>
</evidence>
<evidence type="ECO:0000313" key="2">
    <source>
        <dbReference type="Proteomes" id="UP000828048"/>
    </source>
</evidence>
<organism evidence="1 2">
    <name type="scientific">Vaccinium darrowii</name>
    <dbReference type="NCBI Taxonomy" id="229202"/>
    <lineage>
        <taxon>Eukaryota</taxon>
        <taxon>Viridiplantae</taxon>
        <taxon>Streptophyta</taxon>
        <taxon>Embryophyta</taxon>
        <taxon>Tracheophyta</taxon>
        <taxon>Spermatophyta</taxon>
        <taxon>Magnoliopsida</taxon>
        <taxon>eudicotyledons</taxon>
        <taxon>Gunneridae</taxon>
        <taxon>Pentapetalae</taxon>
        <taxon>asterids</taxon>
        <taxon>Ericales</taxon>
        <taxon>Ericaceae</taxon>
        <taxon>Vaccinioideae</taxon>
        <taxon>Vaccinieae</taxon>
        <taxon>Vaccinium</taxon>
    </lineage>
</organism>
<accession>A0ACB7Y4Z9</accession>
<reference evidence="1 2" key="1">
    <citation type="journal article" date="2021" name="Hortic Res">
        <title>High-quality reference genome and annotation aids understanding of berry development for evergreen blueberry (Vaccinium darrowii).</title>
        <authorList>
            <person name="Yu J."/>
            <person name="Hulse-Kemp A.M."/>
            <person name="Babiker E."/>
            <person name="Staton M."/>
        </authorList>
    </citation>
    <scope>NUCLEOTIDE SEQUENCE [LARGE SCALE GENOMIC DNA]</scope>
    <source>
        <strain evidence="2">cv. NJ 8807/NJ 8810</strain>
        <tissue evidence="1">Young leaf</tissue>
    </source>
</reference>
<sequence length="482" mass="54058">MGSLTNKEKPHVVCIPYPAQGHINPMLKLAKLLHYKGFHITFVNTEFNHKRLEKSRGLGALTGIPSFRFETIPDGLPESDPDATQDIPALCESCNKNFLAPFRDLLSNLNDTASSNVPPVTCIVSDGALPFTLVAAEELGIPDVLLWTTSVCGFMGYVQYRGLIEKGYTPLKDASYLTNGYLDTVIEGIPGMEGIRLKDFPSFVRTTDPNDFMNQYVLNVMDNVHKASAIIFNTFEKLEHEILESLSSRYPPMYTAGPLHLLINQIKDDDGLSLLGSNLWKEEPQCLEWLDLNEPNSVVYVNFGSITVMTPNQMVEFAWGLANSNHPFLWVIRPDLVSGKTSDLPPEFLEMTKDRGLLTSWCPQEKVLAHPSVGGFLTHCGWNSTLESISSGVPMVCWPFFSEQQTNCWFSCGKWGVGMEIDSDVKRERVEGIVRELMVGDKGKEMKRRAMEWKKFAEEATQSSSMMNLDKIINQVLLPPRH</sequence>
<protein>
    <submittedName>
        <fullName evidence="1">Uncharacterized protein</fullName>
    </submittedName>
</protein>
<gene>
    <name evidence="1" type="ORF">Vadar_004954</name>
</gene>
<dbReference type="Proteomes" id="UP000828048">
    <property type="component" value="Chromosome 7"/>
</dbReference>